<feature type="transmembrane region" description="Helical" evidence="8">
    <location>
        <begin position="364"/>
        <end position="388"/>
    </location>
</feature>
<comment type="similarity">
    <text evidence="6">Belongs to the exbB/tolQ family.</text>
</comment>
<keyword evidence="6" id="KW-0653">Protein transport</keyword>
<dbReference type="Proteomes" id="UP000236724">
    <property type="component" value="Unassembled WGS sequence"/>
</dbReference>
<evidence type="ECO:0000256" key="7">
    <source>
        <dbReference type="SAM" id="Coils"/>
    </source>
</evidence>
<reference evidence="11 12" key="1">
    <citation type="submission" date="2016-10" db="EMBL/GenBank/DDBJ databases">
        <authorList>
            <person name="de Groot N.N."/>
        </authorList>
    </citation>
    <scope>NUCLEOTIDE SEQUENCE [LARGE SCALE GENOMIC DNA]</scope>
    <source>
        <strain evidence="11">MBHS1</strain>
    </source>
</reference>
<evidence type="ECO:0000256" key="5">
    <source>
        <dbReference type="ARBA" id="ARBA00023136"/>
    </source>
</evidence>
<dbReference type="EMBL" id="FMSV02000504">
    <property type="protein sequence ID" value="SEH06753.1"/>
    <property type="molecule type" value="Genomic_DNA"/>
</dbReference>
<feature type="chain" id="PRO_5014614975" evidence="9">
    <location>
        <begin position="21"/>
        <end position="457"/>
    </location>
</feature>
<dbReference type="GO" id="GO:0005886">
    <property type="term" value="C:plasma membrane"/>
    <property type="evidence" value="ECO:0007669"/>
    <property type="project" value="UniProtKB-SubCell"/>
</dbReference>
<dbReference type="PANTHER" id="PTHR30625:SF11">
    <property type="entry name" value="MOTA_TOLQ_EXBB PROTON CHANNEL DOMAIN-CONTAINING PROTEIN"/>
    <property type="match status" value="1"/>
</dbReference>
<dbReference type="InterPro" id="IPR002898">
    <property type="entry name" value="MotA_ExbB_proton_chnl"/>
</dbReference>
<evidence type="ECO:0000256" key="4">
    <source>
        <dbReference type="ARBA" id="ARBA00022989"/>
    </source>
</evidence>
<keyword evidence="9" id="KW-0732">Signal</keyword>
<keyword evidence="4 8" id="KW-1133">Transmembrane helix</keyword>
<keyword evidence="7" id="KW-0175">Coiled coil</keyword>
<evidence type="ECO:0000256" key="3">
    <source>
        <dbReference type="ARBA" id="ARBA00022692"/>
    </source>
</evidence>
<evidence type="ECO:0000259" key="10">
    <source>
        <dbReference type="Pfam" id="PF01618"/>
    </source>
</evidence>
<evidence type="ECO:0000256" key="6">
    <source>
        <dbReference type="RuleBase" id="RU004057"/>
    </source>
</evidence>
<evidence type="ECO:0000256" key="9">
    <source>
        <dbReference type="SAM" id="SignalP"/>
    </source>
</evidence>
<proteinExistence type="inferred from homology"/>
<protein>
    <submittedName>
        <fullName evidence="11">Biopolymer transport protein ExbB</fullName>
    </submittedName>
</protein>
<feature type="coiled-coil region" evidence="7">
    <location>
        <begin position="28"/>
        <end position="112"/>
    </location>
</feature>
<sequence length="457" mass="51328">MNKSIVLISLCLCFWHGVIAAETTAPAIQTLTELLKNVRQAQQQENQANSEREARFLAQREQQQQLLEQAKAERDELRQQGEQLRRQLTQKQQQLAQERQLFQQENQDLQAVFSQIRQLAAELQTPFSDSLVGAQFPKRNQQLQALLDTEQVPTLAEIRQLWNNLLEEMVENGQVRQFEAQVITPNGEAQTQQVIRIGLFTAISEQGRFLRYLPETGHLVELARQPPARFGLLAHKFAQNAQNSAKPAEMWLDPSRGSLLAMEVQSPDWQTRLQQAGVIGYIILGVGALGLLLALERLLVLLLERQKMRRQLKQTKQVRENNALGRLLKTYQQRTHWDTETLELKLEETILTELPRFRRGLNSLGVLAAIAPLLGLLGTVTGIIHTFQTITLMGSADPRLMSGGISEALLTTALGLIIAIPLMLLHSLLSSVSNQLSHQLDEQGTAIVAQNAELQSG</sequence>
<feature type="transmembrane region" description="Helical" evidence="8">
    <location>
        <begin position="278"/>
        <end position="303"/>
    </location>
</feature>
<comment type="subcellular location">
    <subcellularLocation>
        <location evidence="1">Cell membrane</location>
        <topology evidence="1">Multi-pass membrane protein</topology>
    </subcellularLocation>
    <subcellularLocation>
        <location evidence="6">Membrane</location>
        <topology evidence="6">Multi-pass membrane protein</topology>
    </subcellularLocation>
</comment>
<feature type="domain" description="MotA/TolQ/ExbB proton channel" evidence="10">
    <location>
        <begin position="322"/>
        <end position="441"/>
    </location>
</feature>
<evidence type="ECO:0000256" key="2">
    <source>
        <dbReference type="ARBA" id="ARBA00022475"/>
    </source>
</evidence>
<accession>A0A1H6FAU3</accession>
<feature type="transmembrane region" description="Helical" evidence="8">
    <location>
        <begin position="408"/>
        <end position="429"/>
    </location>
</feature>
<dbReference type="PANTHER" id="PTHR30625">
    <property type="entry name" value="PROTEIN TOLQ"/>
    <property type="match status" value="1"/>
</dbReference>
<keyword evidence="6" id="KW-0813">Transport</keyword>
<evidence type="ECO:0000256" key="8">
    <source>
        <dbReference type="SAM" id="Phobius"/>
    </source>
</evidence>
<dbReference type="Pfam" id="PF01618">
    <property type="entry name" value="MotA_ExbB"/>
    <property type="match status" value="1"/>
</dbReference>
<dbReference type="PIRSF" id="PIRSF037714">
    <property type="entry name" value="TolR"/>
    <property type="match status" value="1"/>
</dbReference>
<dbReference type="RefSeq" id="WP_177428474.1">
    <property type="nucleotide sequence ID" value="NZ_FMSV02000504.1"/>
</dbReference>
<keyword evidence="2" id="KW-1003">Cell membrane</keyword>
<dbReference type="GO" id="GO:0017038">
    <property type="term" value="P:protein import"/>
    <property type="evidence" value="ECO:0007669"/>
    <property type="project" value="TreeGrafter"/>
</dbReference>
<keyword evidence="12" id="KW-1185">Reference proteome</keyword>
<keyword evidence="3 8" id="KW-0812">Transmembrane</keyword>
<evidence type="ECO:0000313" key="11">
    <source>
        <dbReference type="EMBL" id="SEH06753.1"/>
    </source>
</evidence>
<dbReference type="AlphaFoldDB" id="A0A1H6FAU3"/>
<keyword evidence="5 8" id="KW-0472">Membrane</keyword>
<name>A0A1H6FAU3_9GAMM</name>
<evidence type="ECO:0000313" key="12">
    <source>
        <dbReference type="Proteomes" id="UP000236724"/>
    </source>
</evidence>
<dbReference type="InterPro" id="IPR017270">
    <property type="entry name" value="MotA/TolQ/ExbB-rel"/>
</dbReference>
<feature type="signal peptide" evidence="9">
    <location>
        <begin position="1"/>
        <end position="20"/>
    </location>
</feature>
<evidence type="ECO:0000256" key="1">
    <source>
        <dbReference type="ARBA" id="ARBA00004651"/>
    </source>
</evidence>
<gene>
    <name evidence="11" type="primary">exbB_1</name>
    <name evidence="11" type="ORF">MBHS_02619</name>
</gene>
<organism evidence="11 12">
    <name type="scientific">Candidatus Venteria ishoeyi</name>
    <dbReference type="NCBI Taxonomy" id="1899563"/>
    <lineage>
        <taxon>Bacteria</taxon>
        <taxon>Pseudomonadati</taxon>
        <taxon>Pseudomonadota</taxon>
        <taxon>Gammaproteobacteria</taxon>
        <taxon>Thiotrichales</taxon>
        <taxon>Thiotrichaceae</taxon>
        <taxon>Venteria</taxon>
    </lineage>
</organism>
<dbReference type="InterPro" id="IPR050790">
    <property type="entry name" value="ExbB/TolQ_transport"/>
</dbReference>